<organism evidence="2 3">
    <name type="scientific">Mariniphaga anaerophila</name>
    <dbReference type="NCBI Taxonomy" id="1484053"/>
    <lineage>
        <taxon>Bacteria</taxon>
        <taxon>Pseudomonadati</taxon>
        <taxon>Bacteroidota</taxon>
        <taxon>Bacteroidia</taxon>
        <taxon>Marinilabiliales</taxon>
        <taxon>Prolixibacteraceae</taxon>
        <taxon>Mariniphaga</taxon>
    </lineage>
</organism>
<keyword evidence="3" id="KW-1185">Reference proteome</keyword>
<dbReference type="Pfam" id="PF02579">
    <property type="entry name" value="Nitro_FeMo-Co"/>
    <property type="match status" value="1"/>
</dbReference>
<dbReference type="EMBL" id="FQUM01000003">
    <property type="protein sequence ID" value="SHF01366.1"/>
    <property type="molecule type" value="Genomic_DNA"/>
</dbReference>
<feature type="domain" description="Dinitrogenase iron-molybdenum cofactor biosynthesis" evidence="1">
    <location>
        <begin position="13"/>
        <end position="103"/>
    </location>
</feature>
<evidence type="ECO:0000259" key="1">
    <source>
        <dbReference type="Pfam" id="PF02579"/>
    </source>
</evidence>
<dbReference type="PANTHER" id="PTHR42983">
    <property type="entry name" value="DINITROGENASE IRON-MOLYBDENUM COFACTOR PROTEIN-RELATED"/>
    <property type="match status" value="1"/>
</dbReference>
<dbReference type="OrthoDB" id="9807451at2"/>
<protein>
    <submittedName>
        <fullName evidence="2">Predicted Fe-Mo cluster-binding protein, NifX family</fullName>
    </submittedName>
</protein>
<dbReference type="AlphaFoldDB" id="A0A1M4Y6X0"/>
<gene>
    <name evidence="2" type="ORF">SAMN05444274_103249</name>
</gene>
<dbReference type="STRING" id="1484053.SAMN05444274_103249"/>
<evidence type="ECO:0000313" key="3">
    <source>
        <dbReference type="Proteomes" id="UP000184164"/>
    </source>
</evidence>
<evidence type="ECO:0000313" key="2">
    <source>
        <dbReference type="EMBL" id="SHF01366.1"/>
    </source>
</evidence>
<dbReference type="Gene3D" id="3.30.420.130">
    <property type="entry name" value="Dinitrogenase iron-molybdenum cofactor biosynthesis domain"/>
    <property type="match status" value="1"/>
</dbReference>
<dbReference type="SUPFAM" id="SSF53146">
    <property type="entry name" value="Nitrogenase accessory factor-like"/>
    <property type="match status" value="1"/>
</dbReference>
<dbReference type="Proteomes" id="UP000184164">
    <property type="component" value="Unassembled WGS sequence"/>
</dbReference>
<accession>A0A1M4Y6X0</accession>
<dbReference type="PANTHER" id="PTHR42983:SF1">
    <property type="entry name" value="IRON-MOLYBDENUM PROTEIN"/>
    <property type="match status" value="1"/>
</dbReference>
<name>A0A1M4Y6X0_9BACT</name>
<dbReference type="InterPro" id="IPR003731">
    <property type="entry name" value="Di-Nase_FeMo-co_biosynth"/>
</dbReference>
<dbReference type="InterPro" id="IPR036105">
    <property type="entry name" value="DiNase_FeMo-co_biosyn_sf"/>
</dbReference>
<proteinExistence type="predicted"/>
<dbReference type="RefSeq" id="WP_073000308.1">
    <property type="nucleotide sequence ID" value="NZ_FQUM01000003.1"/>
</dbReference>
<sequence length="112" mass="12192">MKVAITSVGNSLKSKLDLRFGRSVWLCIYDTETKQAEFRQNENKDANGGAGTKTAEKVAELGAEQVVSGDFGPKAKALLEKLKIQMVIFDEPNQTVGGIIEKMGSTKKQQTT</sequence>
<reference evidence="3" key="1">
    <citation type="submission" date="2016-11" db="EMBL/GenBank/DDBJ databases">
        <authorList>
            <person name="Varghese N."/>
            <person name="Submissions S."/>
        </authorList>
    </citation>
    <scope>NUCLEOTIDE SEQUENCE [LARGE SCALE GENOMIC DNA]</scope>
    <source>
        <strain evidence="3">DSM 26910</strain>
    </source>
</reference>